<protein>
    <recommendedName>
        <fullName evidence="4">Coiled-coil domain-containing protein 40</fullName>
    </recommendedName>
</protein>
<evidence type="ECO:0000256" key="1">
    <source>
        <dbReference type="SAM" id="Coils"/>
    </source>
</evidence>
<keyword evidence="3" id="KW-1185">Reference proteome</keyword>
<name>A0A1W0WBW8_HYPEX</name>
<dbReference type="AlphaFoldDB" id="A0A1W0WBW8"/>
<feature type="coiled-coil region" evidence="1">
    <location>
        <begin position="259"/>
        <end position="286"/>
    </location>
</feature>
<dbReference type="InterPro" id="IPR037386">
    <property type="entry name" value="CCDC40"/>
</dbReference>
<proteinExistence type="predicted"/>
<evidence type="ECO:0000313" key="2">
    <source>
        <dbReference type="EMBL" id="OQV12670.1"/>
    </source>
</evidence>
<dbReference type="GO" id="GO:0005737">
    <property type="term" value="C:cytoplasm"/>
    <property type="evidence" value="ECO:0007669"/>
    <property type="project" value="TreeGrafter"/>
</dbReference>
<dbReference type="Proteomes" id="UP000192578">
    <property type="component" value="Unassembled WGS sequence"/>
</dbReference>
<dbReference type="EMBL" id="MTYJ01000139">
    <property type="protein sequence ID" value="OQV12670.1"/>
    <property type="molecule type" value="Genomic_DNA"/>
</dbReference>
<evidence type="ECO:0000313" key="3">
    <source>
        <dbReference type="Proteomes" id="UP000192578"/>
    </source>
</evidence>
<dbReference type="OrthoDB" id="188741at2759"/>
<dbReference type="GO" id="GO:0035082">
    <property type="term" value="P:axoneme assembly"/>
    <property type="evidence" value="ECO:0007669"/>
    <property type="project" value="InterPro"/>
</dbReference>
<dbReference type="PANTHER" id="PTHR16275">
    <property type="entry name" value="COILED-COIL DOMAIN-CONTAINING PROTEIN 40"/>
    <property type="match status" value="1"/>
</dbReference>
<feature type="coiled-coil region" evidence="1">
    <location>
        <begin position="91"/>
        <end position="170"/>
    </location>
</feature>
<feature type="coiled-coil region" evidence="1">
    <location>
        <begin position="441"/>
        <end position="571"/>
    </location>
</feature>
<dbReference type="PANTHER" id="PTHR16275:SF8">
    <property type="entry name" value="COILED-COIL DOMAIN-CONTAINING PROTEIN 40"/>
    <property type="match status" value="1"/>
</dbReference>
<feature type="coiled-coil region" evidence="1">
    <location>
        <begin position="782"/>
        <end position="809"/>
    </location>
</feature>
<sequence>MTTLYPPNGNVSGEPFLSVTETTPEAAFVQALEGGITPQLNLASSRIQEEHVGGTDIIRFANDEATPQQHLEELRQLNDQRNFAVFRARHVERLRDQLRALQKTIDDEAFEASTLQREEEQNADWMWDVQKNYAELEREMAEMDSRKIELKKTVTELDEERKVAENALKKEQVYVAELQLTETRNQLEIQKLNDFYHKYYAEKEQTCIDAKIVDTGIARQRKDLMLTKLRKRHLDFEVYRMQRQITAAEERMELRDAVKKQNLDELKKLKQQKLELEGELEILHQQNQKIARSLTSDMRLLEDNNDAGAKLAADVKECMDIYQSIVTETNGYKKEIKVLQIKHEQLTHAAMRTARDLVSYEKKMETYQVEMDALHEQLGRTSRLANGLSEQAEALHRYQMQKQFDLQIMRDHLSKEIRKKQDADVAFHEALMENKSFLKAARFSKQEYERLSEQLHQIEEDIGQQDYEITLQAIYRIEATNELEARVGEIEQITKDVKEKELQLKDAAAALEKESAAIDRRQDKINRLTNKLDSLIVAAGGEEISPIEAEISALRTAIQDGEEQFRRLKQDWLRYQTSIVKLTETRDELHARATDFDNQAFIATYKVNRLNKEIKEIEAECSEYIKTDKLIQENIARASEQLFKFNQKEQELVMKTLDMEHSSVANLRSEEVCLQEDKENLEKAMVTLKTLEEEIYDTKECSLMWERRLELKKQARKAIEQDFNKDELEGLRNEVHKLQLDKQTLEKEQLKVTQEMLSAAERRDLLYTQARRRVMEGEGPSLKKIQQIMDRKTKDLAALRKELKAIQGVEEDSRKRLDVFQKDVGDKTNIVNDLENAWKKVVDQKTEGLKQRFQVRLDNFVAQQYGKHYLAIKDGKYANKKLKTRDPAEMEQTVETAKRRYEDLRKIILVAGEKNPGIFEDRKSQLAAARNESSRKLS</sequence>
<accession>A0A1W0WBW8</accession>
<gene>
    <name evidence="2" type="ORF">BV898_13079</name>
</gene>
<evidence type="ECO:0008006" key="4">
    <source>
        <dbReference type="Google" id="ProtNLM"/>
    </source>
</evidence>
<comment type="caution">
    <text evidence="2">The sequence shown here is derived from an EMBL/GenBank/DDBJ whole genome shotgun (WGS) entry which is preliminary data.</text>
</comment>
<organism evidence="2 3">
    <name type="scientific">Hypsibius exemplaris</name>
    <name type="common">Freshwater tardigrade</name>
    <dbReference type="NCBI Taxonomy" id="2072580"/>
    <lineage>
        <taxon>Eukaryota</taxon>
        <taxon>Metazoa</taxon>
        <taxon>Ecdysozoa</taxon>
        <taxon>Tardigrada</taxon>
        <taxon>Eutardigrada</taxon>
        <taxon>Parachela</taxon>
        <taxon>Hypsibioidea</taxon>
        <taxon>Hypsibiidae</taxon>
        <taxon>Hypsibius</taxon>
    </lineage>
</organism>
<feature type="coiled-coil region" evidence="1">
    <location>
        <begin position="664"/>
        <end position="694"/>
    </location>
</feature>
<keyword evidence="1" id="KW-0175">Coiled coil</keyword>
<reference evidence="3" key="1">
    <citation type="submission" date="2017-01" db="EMBL/GenBank/DDBJ databases">
        <title>Comparative genomics of anhydrobiosis in the tardigrade Hypsibius dujardini.</title>
        <authorList>
            <person name="Yoshida Y."/>
            <person name="Koutsovoulos G."/>
            <person name="Laetsch D."/>
            <person name="Stevens L."/>
            <person name="Kumar S."/>
            <person name="Horikawa D."/>
            <person name="Ishino K."/>
            <person name="Komine S."/>
            <person name="Tomita M."/>
            <person name="Blaxter M."/>
            <person name="Arakawa K."/>
        </authorList>
    </citation>
    <scope>NUCLEOTIDE SEQUENCE [LARGE SCALE GENOMIC DNA]</scope>
    <source>
        <strain evidence="3">Z151</strain>
    </source>
</reference>
<feature type="coiled-coil region" evidence="1">
    <location>
        <begin position="728"/>
        <end position="755"/>
    </location>
</feature>